<dbReference type="InterPro" id="IPR011990">
    <property type="entry name" value="TPR-like_helical_dom_sf"/>
</dbReference>
<gene>
    <name evidence="11" type="ORF">DBV39_07035</name>
</gene>
<proteinExistence type="inferred from homology"/>
<dbReference type="Pfam" id="PF09976">
    <property type="entry name" value="TPR_21"/>
    <property type="match status" value="1"/>
</dbReference>
<evidence type="ECO:0000256" key="5">
    <source>
        <dbReference type="ARBA" id="ARBA00023136"/>
    </source>
</evidence>
<sequence>MAYDLEEQEQIEQLKAWWSKYGTLTLLLLSLALAVVLGWQGWNWYQNHQATQARGYFEALQKASTQMDSPESVNRVQAAMTTLQSDFPATDYAARAALVAGDALARDGNNAGAEAALAWLARSEHEAFAPIARLRLAGLLMDQKKFDDALALLDEPPPSFEGVFADRRGDVLLAKGDVKAAKAQWGRALELLGAANPLISIVQLKIETSGA</sequence>
<dbReference type="EMBL" id="CP028901">
    <property type="protein sequence ID" value="AWB33502.1"/>
    <property type="molecule type" value="Genomic_DNA"/>
</dbReference>
<accession>A0A2R4XI50</accession>
<evidence type="ECO:0000313" key="12">
    <source>
        <dbReference type="Proteomes" id="UP000244571"/>
    </source>
</evidence>
<dbReference type="Gene3D" id="1.25.40.10">
    <property type="entry name" value="Tetratricopeptide repeat domain"/>
    <property type="match status" value="1"/>
</dbReference>
<organism evidence="11 12">
    <name type="scientific">Orrella marina</name>
    <dbReference type="NCBI Taxonomy" id="2163011"/>
    <lineage>
        <taxon>Bacteria</taxon>
        <taxon>Pseudomonadati</taxon>
        <taxon>Pseudomonadota</taxon>
        <taxon>Betaproteobacteria</taxon>
        <taxon>Burkholderiales</taxon>
        <taxon>Alcaligenaceae</taxon>
        <taxon>Orrella</taxon>
    </lineage>
</organism>
<evidence type="ECO:0000256" key="3">
    <source>
        <dbReference type="ARBA" id="ARBA00022692"/>
    </source>
</evidence>
<dbReference type="KEGG" id="boz:DBV39_07035"/>
<dbReference type="GO" id="GO:0005886">
    <property type="term" value="C:plasma membrane"/>
    <property type="evidence" value="ECO:0007669"/>
    <property type="project" value="UniProtKB-SubCell"/>
</dbReference>
<dbReference type="GO" id="GO:0044877">
    <property type="term" value="F:protein-containing complex binding"/>
    <property type="evidence" value="ECO:0007669"/>
    <property type="project" value="InterPro"/>
</dbReference>
<dbReference type="InterPro" id="IPR018704">
    <property type="entry name" value="SecYEG/CpoB_TPR"/>
</dbReference>
<dbReference type="RefSeq" id="WP_108620931.1">
    <property type="nucleotide sequence ID" value="NZ_CP028901.1"/>
</dbReference>
<keyword evidence="5 9" id="KW-0472">Membrane</keyword>
<keyword evidence="2" id="KW-1003">Cell membrane</keyword>
<name>A0A2R4XI50_9BURK</name>
<dbReference type="PANTHER" id="PTHR38035">
    <property type="entry name" value="UPF0070 PROTEIN YFGM"/>
    <property type="match status" value="1"/>
</dbReference>
<evidence type="ECO:0000256" key="6">
    <source>
        <dbReference type="ARBA" id="ARBA00023186"/>
    </source>
</evidence>
<evidence type="ECO:0000256" key="2">
    <source>
        <dbReference type="ARBA" id="ARBA00022475"/>
    </source>
</evidence>
<keyword evidence="12" id="KW-1185">Reference proteome</keyword>
<keyword evidence="6" id="KW-0143">Chaperone</keyword>
<dbReference type="InterPro" id="IPR026039">
    <property type="entry name" value="YfgM"/>
</dbReference>
<evidence type="ECO:0000256" key="8">
    <source>
        <dbReference type="ARBA" id="ARBA00024235"/>
    </source>
</evidence>
<keyword evidence="4 9" id="KW-1133">Transmembrane helix</keyword>
<evidence type="ECO:0000256" key="4">
    <source>
        <dbReference type="ARBA" id="ARBA00022989"/>
    </source>
</evidence>
<evidence type="ECO:0000256" key="1">
    <source>
        <dbReference type="ARBA" id="ARBA00004401"/>
    </source>
</evidence>
<dbReference type="AlphaFoldDB" id="A0A2R4XI50"/>
<evidence type="ECO:0000259" key="10">
    <source>
        <dbReference type="Pfam" id="PF09976"/>
    </source>
</evidence>
<dbReference type="OrthoDB" id="8521102at2"/>
<feature type="transmembrane region" description="Helical" evidence="9">
    <location>
        <begin position="21"/>
        <end position="42"/>
    </location>
</feature>
<dbReference type="PANTHER" id="PTHR38035:SF1">
    <property type="entry name" value="ANCILLARY SECYEG TRANSLOCON SUBUNIT"/>
    <property type="match status" value="1"/>
</dbReference>
<dbReference type="Proteomes" id="UP000244571">
    <property type="component" value="Chromosome"/>
</dbReference>
<dbReference type="PIRSF" id="PIRSF006170">
    <property type="entry name" value="YfgM"/>
    <property type="match status" value="1"/>
</dbReference>
<evidence type="ECO:0000256" key="9">
    <source>
        <dbReference type="SAM" id="Phobius"/>
    </source>
</evidence>
<evidence type="ECO:0000313" key="11">
    <source>
        <dbReference type="EMBL" id="AWB33502.1"/>
    </source>
</evidence>
<comment type="subcellular location">
    <subcellularLocation>
        <location evidence="1">Cell membrane</location>
        <topology evidence="1">Single-pass type II membrane protein</topology>
    </subcellularLocation>
</comment>
<comment type="similarity">
    <text evidence="7">Belongs to the YfgM family.</text>
</comment>
<reference evidence="11 12" key="1">
    <citation type="submission" date="2018-04" db="EMBL/GenBank/DDBJ databases">
        <title>Bordetella sp. HZ20 isolated from seawater.</title>
        <authorList>
            <person name="Sun C."/>
        </authorList>
    </citation>
    <scope>NUCLEOTIDE SEQUENCE [LARGE SCALE GENOMIC DNA]</scope>
    <source>
        <strain evidence="11 12">HZ20</strain>
    </source>
</reference>
<evidence type="ECO:0000256" key="7">
    <source>
        <dbReference type="ARBA" id="ARBA00024197"/>
    </source>
</evidence>
<protein>
    <recommendedName>
        <fullName evidence="8">Ancillary SecYEG translocon subunit</fullName>
    </recommendedName>
</protein>
<keyword evidence="3 9" id="KW-0812">Transmembrane</keyword>
<feature type="domain" description="Ancillary SecYEG translocon subunit/Cell division coordinator CpoB TPR" evidence="10">
    <location>
        <begin position="15"/>
        <end position="207"/>
    </location>
</feature>